<sequence length="154" mass="16571">MEFPSHLKLSLLSFILLLSSSQILATNVHYCDKEVDYAVKVDGVKISPNPVVRGKLATFNISAATGEAVSGGKLIIDVSYFGVHVHTETHDLCEQASCPIAAGDFVLSHAQTLPSFAPPGSYALKMTMEDEKNEELTCITFNFKIGFGSSVSDT</sequence>
<evidence type="ECO:0000313" key="5">
    <source>
        <dbReference type="Proteomes" id="UP001293593"/>
    </source>
</evidence>
<dbReference type="CDD" id="cd00917">
    <property type="entry name" value="PG-PI_TP"/>
    <property type="match status" value="1"/>
</dbReference>
<dbReference type="FunFam" id="2.60.40.770:FF:000002">
    <property type="entry name" value="putative phosphatidylglycerol/phosphatidylinositol transfer protein DDB_G0282179"/>
    <property type="match status" value="1"/>
</dbReference>
<name>A0AAE1NCW5_9FABA</name>
<dbReference type="Gene3D" id="2.60.40.770">
    <property type="match status" value="1"/>
</dbReference>
<evidence type="ECO:0000259" key="3">
    <source>
        <dbReference type="SMART" id="SM00737"/>
    </source>
</evidence>
<accession>A0AAE1NCW5</accession>
<dbReference type="InterPro" id="IPR033917">
    <property type="entry name" value="ML_PG-PI_TP"/>
</dbReference>
<reference evidence="4" key="1">
    <citation type="submission" date="2023-10" db="EMBL/GenBank/DDBJ databases">
        <title>Chromosome-level genome of the transformable northern wattle, Acacia crassicarpa.</title>
        <authorList>
            <person name="Massaro I."/>
            <person name="Sinha N.R."/>
            <person name="Poethig S."/>
            <person name="Leichty A.R."/>
        </authorList>
    </citation>
    <scope>NUCLEOTIDE SEQUENCE</scope>
    <source>
        <strain evidence="4">Acra3RX</strain>
        <tissue evidence="4">Leaf</tissue>
    </source>
</reference>
<dbReference type="InterPro" id="IPR039670">
    <property type="entry name" value="NPC2-like"/>
</dbReference>
<keyword evidence="1 2" id="KW-0732">Signal</keyword>
<protein>
    <recommendedName>
        <fullName evidence="3">MD-2-related lipid-recognition domain-containing protein</fullName>
    </recommendedName>
</protein>
<dbReference type="EMBL" id="JAWXYG010000001">
    <property type="protein sequence ID" value="KAK4286291.1"/>
    <property type="molecule type" value="Genomic_DNA"/>
</dbReference>
<dbReference type="SUPFAM" id="SSF81296">
    <property type="entry name" value="E set domains"/>
    <property type="match status" value="1"/>
</dbReference>
<dbReference type="GO" id="GO:0032934">
    <property type="term" value="F:sterol binding"/>
    <property type="evidence" value="ECO:0007669"/>
    <property type="project" value="InterPro"/>
</dbReference>
<feature type="signal peptide" evidence="2">
    <location>
        <begin position="1"/>
        <end position="25"/>
    </location>
</feature>
<evidence type="ECO:0000313" key="4">
    <source>
        <dbReference type="EMBL" id="KAK4286291.1"/>
    </source>
</evidence>
<dbReference type="SMART" id="SM00737">
    <property type="entry name" value="ML"/>
    <property type="match status" value="1"/>
</dbReference>
<dbReference type="Proteomes" id="UP001293593">
    <property type="component" value="Unassembled WGS sequence"/>
</dbReference>
<dbReference type="InterPro" id="IPR003172">
    <property type="entry name" value="ML_dom"/>
</dbReference>
<evidence type="ECO:0000256" key="2">
    <source>
        <dbReference type="SAM" id="SignalP"/>
    </source>
</evidence>
<comment type="caution">
    <text evidence="4">The sequence shown here is derived from an EMBL/GenBank/DDBJ whole genome shotgun (WGS) entry which is preliminary data.</text>
</comment>
<evidence type="ECO:0000256" key="1">
    <source>
        <dbReference type="ARBA" id="ARBA00022729"/>
    </source>
</evidence>
<feature type="domain" description="MD-2-related lipid-recognition" evidence="3">
    <location>
        <begin position="28"/>
        <end position="143"/>
    </location>
</feature>
<dbReference type="GO" id="GO:0032366">
    <property type="term" value="P:intracellular sterol transport"/>
    <property type="evidence" value="ECO:0007669"/>
    <property type="project" value="InterPro"/>
</dbReference>
<keyword evidence="5" id="KW-1185">Reference proteome</keyword>
<feature type="chain" id="PRO_5041996186" description="MD-2-related lipid-recognition domain-containing protein" evidence="2">
    <location>
        <begin position="26"/>
        <end position="154"/>
    </location>
</feature>
<dbReference type="PANTHER" id="PTHR11306:SF64">
    <property type="entry name" value="LEGUMINOSIN GROUP578 SECRETED PEPTIDE"/>
    <property type="match status" value="1"/>
</dbReference>
<dbReference type="PANTHER" id="PTHR11306">
    <property type="entry name" value="NIEMANN PICK TYPE C2 PROTEIN NPC2-RELATED"/>
    <property type="match status" value="1"/>
</dbReference>
<proteinExistence type="predicted"/>
<dbReference type="Pfam" id="PF02221">
    <property type="entry name" value="E1_DerP2_DerF2"/>
    <property type="match status" value="1"/>
</dbReference>
<organism evidence="4 5">
    <name type="scientific">Acacia crassicarpa</name>
    <name type="common">northern wattle</name>
    <dbReference type="NCBI Taxonomy" id="499986"/>
    <lineage>
        <taxon>Eukaryota</taxon>
        <taxon>Viridiplantae</taxon>
        <taxon>Streptophyta</taxon>
        <taxon>Embryophyta</taxon>
        <taxon>Tracheophyta</taxon>
        <taxon>Spermatophyta</taxon>
        <taxon>Magnoliopsida</taxon>
        <taxon>eudicotyledons</taxon>
        <taxon>Gunneridae</taxon>
        <taxon>Pentapetalae</taxon>
        <taxon>rosids</taxon>
        <taxon>fabids</taxon>
        <taxon>Fabales</taxon>
        <taxon>Fabaceae</taxon>
        <taxon>Caesalpinioideae</taxon>
        <taxon>mimosoid clade</taxon>
        <taxon>Acacieae</taxon>
        <taxon>Acacia</taxon>
    </lineage>
</organism>
<dbReference type="AlphaFoldDB" id="A0AAE1NCW5"/>
<dbReference type="InterPro" id="IPR014756">
    <property type="entry name" value="Ig_E-set"/>
</dbReference>
<gene>
    <name evidence="4" type="ORF">QN277_002867</name>
</gene>